<name>A0A9P7E3H4_9AGAM</name>
<organism evidence="3 4">
    <name type="scientific">Suillus plorans</name>
    <dbReference type="NCBI Taxonomy" id="116603"/>
    <lineage>
        <taxon>Eukaryota</taxon>
        <taxon>Fungi</taxon>
        <taxon>Dikarya</taxon>
        <taxon>Basidiomycota</taxon>
        <taxon>Agaricomycotina</taxon>
        <taxon>Agaricomycetes</taxon>
        <taxon>Agaricomycetidae</taxon>
        <taxon>Boletales</taxon>
        <taxon>Suillineae</taxon>
        <taxon>Suillaceae</taxon>
        <taxon>Suillus</taxon>
    </lineage>
</organism>
<reference evidence="3" key="1">
    <citation type="journal article" date="2020" name="New Phytol.">
        <title>Comparative genomics reveals dynamic genome evolution in host specialist ectomycorrhizal fungi.</title>
        <authorList>
            <person name="Lofgren L.A."/>
            <person name="Nguyen N.H."/>
            <person name="Vilgalys R."/>
            <person name="Ruytinx J."/>
            <person name="Liao H.L."/>
            <person name="Branco S."/>
            <person name="Kuo A."/>
            <person name="LaButti K."/>
            <person name="Lipzen A."/>
            <person name="Andreopoulos W."/>
            <person name="Pangilinan J."/>
            <person name="Riley R."/>
            <person name="Hundley H."/>
            <person name="Na H."/>
            <person name="Barry K."/>
            <person name="Grigoriev I.V."/>
            <person name="Stajich J.E."/>
            <person name="Kennedy P.G."/>
        </authorList>
    </citation>
    <scope>NUCLEOTIDE SEQUENCE</scope>
    <source>
        <strain evidence="3">S12</strain>
    </source>
</reference>
<dbReference type="Pfam" id="PF20152">
    <property type="entry name" value="DUF6534"/>
    <property type="match status" value="1"/>
</dbReference>
<dbReference type="OrthoDB" id="3206554at2759"/>
<evidence type="ECO:0000313" key="3">
    <source>
        <dbReference type="EMBL" id="KAG1810254.1"/>
    </source>
</evidence>
<comment type="caution">
    <text evidence="3">The sequence shown here is derived from an EMBL/GenBank/DDBJ whole genome shotgun (WGS) entry which is preliminary data.</text>
</comment>
<feature type="transmembrane region" description="Helical" evidence="1">
    <location>
        <begin position="70"/>
        <end position="92"/>
    </location>
</feature>
<feature type="transmembrane region" description="Helical" evidence="1">
    <location>
        <begin position="34"/>
        <end position="58"/>
    </location>
</feature>
<keyword evidence="1" id="KW-1133">Transmembrane helix</keyword>
<dbReference type="AlphaFoldDB" id="A0A9P7E3H4"/>
<feature type="transmembrane region" description="Helical" evidence="1">
    <location>
        <begin position="180"/>
        <end position="201"/>
    </location>
</feature>
<protein>
    <recommendedName>
        <fullName evidence="2">DUF6534 domain-containing protein</fullName>
    </recommendedName>
</protein>
<accession>A0A9P7E3H4</accession>
<dbReference type="GeneID" id="64593279"/>
<dbReference type="Proteomes" id="UP000719766">
    <property type="component" value="Unassembled WGS sequence"/>
</dbReference>
<evidence type="ECO:0000256" key="1">
    <source>
        <dbReference type="SAM" id="Phobius"/>
    </source>
</evidence>
<evidence type="ECO:0000259" key="2">
    <source>
        <dbReference type="Pfam" id="PF20152"/>
    </source>
</evidence>
<feature type="domain" description="DUF6534" evidence="2">
    <location>
        <begin position="230"/>
        <end position="321"/>
    </location>
</feature>
<feature type="transmembrane region" description="Helical" evidence="1">
    <location>
        <begin position="221"/>
        <end position="245"/>
    </location>
</feature>
<feature type="transmembrane region" description="Helical" evidence="1">
    <location>
        <begin position="104"/>
        <end position="125"/>
    </location>
</feature>
<keyword evidence="4" id="KW-1185">Reference proteome</keyword>
<dbReference type="PANTHER" id="PTHR40465:SF1">
    <property type="entry name" value="DUF6534 DOMAIN-CONTAINING PROTEIN"/>
    <property type="match status" value="1"/>
</dbReference>
<dbReference type="RefSeq" id="XP_041167919.1">
    <property type="nucleotide sequence ID" value="XM_041299515.1"/>
</dbReference>
<dbReference type="InterPro" id="IPR045339">
    <property type="entry name" value="DUF6534"/>
</dbReference>
<keyword evidence="1" id="KW-0472">Membrane</keyword>
<evidence type="ECO:0000313" key="4">
    <source>
        <dbReference type="Proteomes" id="UP000719766"/>
    </source>
</evidence>
<sequence length="407" mass="46078">MAINLRRDESMYLFRNPKQELEARIGSWAQDSDVLVTMILIVLDPFFGYPTAPLVVFAMSSNVVQDCGPILLGGLLAFGLSGCVNMQFFVYWRLYSYESLRAKSLVIATWLLDLCHSAFVAIALWDSIIMPYSNMNESDDISWSVGPTVGLTQNIRQAMITFLVQSFFAYRIYRLQKKRLAVAVPIVTLAFFRLFAANVSMGMMIRLQSYAAFVQQPLSRWIFTVGLSLSVLVDIMIAAFMCYFLRKNRTVVTSTIRIIDTLTLWTIRNGSMTSSVTEILQWLVMPGNRIFLGLHFVVAKWDIIGAVYANSLLATLNARQHIRNGKQYDPSSDHPLPIVFSEDWENTTETLRSQHGFPVMQLNSYIPRAQNEKRGKTIQVNVERVVESKLENVALEPTESCTEGSTV</sequence>
<proteinExistence type="predicted"/>
<gene>
    <name evidence="3" type="ORF">HD556DRAFT_1302598</name>
</gene>
<keyword evidence="1" id="KW-0812">Transmembrane</keyword>
<dbReference type="PANTHER" id="PTHR40465">
    <property type="entry name" value="CHROMOSOME 1, WHOLE GENOME SHOTGUN SEQUENCE"/>
    <property type="match status" value="1"/>
</dbReference>
<dbReference type="EMBL" id="JABBWE010000001">
    <property type="protein sequence ID" value="KAG1810254.1"/>
    <property type="molecule type" value="Genomic_DNA"/>
</dbReference>